<feature type="transmembrane region" description="Helical" evidence="1">
    <location>
        <begin position="79"/>
        <end position="100"/>
    </location>
</feature>
<gene>
    <name evidence="2" type="ORF">AB0763_08180</name>
</gene>
<keyword evidence="1" id="KW-0472">Membrane</keyword>
<dbReference type="AlphaFoldDB" id="A0AB39HC19"/>
<feature type="transmembrane region" description="Helical" evidence="1">
    <location>
        <begin position="12"/>
        <end position="34"/>
    </location>
</feature>
<dbReference type="EMBL" id="CP162601">
    <property type="protein sequence ID" value="XDK24205.1"/>
    <property type="molecule type" value="Genomic_DNA"/>
</dbReference>
<feature type="transmembrane region" description="Helical" evidence="1">
    <location>
        <begin position="107"/>
        <end position="129"/>
    </location>
</feature>
<dbReference type="InterPro" id="IPR021306">
    <property type="entry name" value="DUF2878"/>
</dbReference>
<accession>A0AB39HC19</accession>
<evidence type="ECO:0000256" key="1">
    <source>
        <dbReference type="SAM" id="Phobius"/>
    </source>
</evidence>
<organism evidence="2">
    <name type="scientific">Vibrio sp. HB236076</name>
    <dbReference type="NCBI Taxonomy" id="3232307"/>
    <lineage>
        <taxon>Bacteria</taxon>
        <taxon>Pseudomonadati</taxon>
        <taxon>Pseudomonadota</taxon>
        <taxon>Gammaproteobacteria</taxon>
        <taxon>Vibrionales</taxon>
        <taxon>Vibrionaceae</taxon>
        <taxon>Vibrio</taxon>
    </lineage>
</organism>
<reference evidence="2" key="1">
    <citation type="submission" date="2024-07" db="EMBL/GenBank/DDBJ databases">
        <title>Genome Analysis of a Potential Novel Vibrio Species Secreting pH- and Thermo-stable Alginate Lyase and its Application in Producing Alginate Oligosaccharides.</title>
        <authorList>
            <person name="Huang H."/>
            <person name="Bao K."/>
        </authorList>
    </citation>
    <scope>NUCLEOTIDE SEQUENCE</scope>
    <source>
        <strain evidence="2">HB236076</strain>
    </source>
</reference>
<keyword evidence="1" id="KW-0812">Transmembrane</keyword>
<feature type="transmembrane region" description="Helical" evidence="1">
    <location>
        <begin position="135"/>
        <end position="156"/>
    </location>
</feature>
<proteinExistence type="predicted"/>
<dbReference type="RefSeq" id="WP_306100264.1">
    <property type="nucleotide sequence ID" value="NZ_CP162601.1"/>
</dbReference>
<dbReference type="Pfam" id="PF11086">
    <property type="entry name" value="DUF2878"/>
    <property type="match status" value="1"/>
</dbReference>
<dbReference type="KEGG" id="vih:AB0763_08180"/>
<name>A0AB39HC19_9VIBR</name>
<feature type="transmembrane region" description="Helical" evidence="1">
    <location>
        <begin position="46"/>
        <end position="67"/>
    </location>
</feature>
<keyword evidence="1" id="KW-1133">Transmembrane helix</keyword>
<sequence length="160" mass="18434">MAFFVLSLWFQAGWFLAVAGRESYLLLTLAWVGMSYVWQWRNQSQTMLSMVAFALFGMALDQANIYFGILDFSQTWLPVWMIGLWLLFAWYGSHFVAAFAHWPKRWLCLLVATSATLSYYAGSALGAVSFESMRLSLTVLFGQWLIIAQLMTVLLMRKRE</sequence>
<protein>
    <submittedName>
        <fullName evidence="2">DUF2878 domain-containing protein</fullName>
    </submittedName>
</protein>
<evidence type="ECO:0000313" key="2">
    <source>
        <dbReference type="EMBL" id="XDK24205.1"/>
    </source>
</evidence>